<dbReference type="Proteomes" id="UP000673375">
    <property type="component" value="Unassembled WGS sequence"/>
</dbReference>
<comment type="caution">
    <text evidence="3">The sequence shown here is derived from an EMBL/GenBank/DDBJ whole genome shotgun (WGS) entry which is preliminary data.</text>
</comment>
<dbReference type="SUPFAM" id="SSF53271">
    <property type="entry name" value="PRTase-like"/>
    <property type="match status" value="1"/>
</dbReference>
<dbReference type="InterPro" id="IPR011214">
    <property type="entry name" value="UCP020967"/>
</dbReference>
<feature type="domain" description="TRSP" evidence="1">
    <location>
        <begin position="307"/>
        <end position="428"/>
    </location>
</feature>
<protein>
    <submittedName>
        <fullName evidence="3">Phosphoribosyltransferase family protein</fullName>
    </submittedName>
</protein>
<dbReference type="RefSeq" id="WP_209556842.1">
    <property type="nucleotide sequence ID" value="NZ_JAEDXU010000003.1"/>
</dbReference>
<dbReference type="Pfam" id="PF12500">
    <property type="entry name" value="TRSP"/>
    <property type="match status" value="1"/>
</dbReference>
<keyword evidence="3" id="KW-0328">Glycosyltransferase</keyword>
<evidence type="ECO:0000313" key="4">
    <source>
        <dbReference type="Proteomes" id="UP000673375"/>
    </source>
</evidence>
<gene>
    <name evidence="3" type="ORF">I6N96_06955</name>
</gene>
<feature type="domain" description="Orotate phosphoribosyltransferase-like" evidence="2">
    <location>
        <begin position="31"/>
        <end position="248"/>
    </location>
</feature>
<dbReference type="Pfam" id="PF15609">
    <property type="entry name" value="PRTase_2"/>
    <property type="match status" value="1"/>
</dbReference>
<dbReference type="InterPro" id="IPR022537">
    <property type="entry name" value="TRSP_dom"/>
</dbReference>
<dbReference type="CDD" id="cd06223">
    <property type="entry name" value="PRTases_typeI"/>
    <property type="match status" value="1"/>
</dbReference>
<dbReference type="PIRSF" id="PIRSF020967">
    <property type="entry name" value="UCP020967"/>
    <property type="match status" value="1"/>
</dbReference>
<dbReference type="InterPro" id="IPR041688">
    <property type="entry name" value="PRTase_2"/>
</dbReference>
<reference evidence="3 4" key="1">
    <citation type="submission" date="2020-12" db="EMBL/GenBank/DDBJ databases">
        <title>Vagococcus allomyrinae sp. nov. and Enterococcus lavae sp. nov., isolated from the larvae of Allomyrina dichotoma.</title>
        <authorList>
            <person name="Lee S.D."/>
        </authorList>
    </citation>
    <scope>NUCLEOTIDE SEQUENCE [LARGE SCALE GENOMIC DNA]</scope>
    <source>
        <strain evidence="3 4">BWM-S5</strain>
    </source>
</reference>
<dbReference type="InterPro" id="IPR000836">
    <property type="entry name" value="PRTase_dom"/>
</dbReference>
<proteinExistence type="predicted"/>
<evidence type="ECO:0000259" key="1">
    <source>
        <dbReference type="Pfam" id="PF12500"/>
    </source>
</evidence>
<accession>A0ABS4CIQ8</accession>
<sequence length="458" mass="52310">MTEVKEYPVAQGLKVKITIEDNPFRIEPDSLFKMAARINKKRSFLFVSPVLGKHLPVNPSVSLLIGRALALVYSGQIEQYQEQIREVLNEPTMRKNFNIEHMKDAVITLDRPITVIGFCETATALGQAFFESFASPARYIHTTRELIDREAILSFEEEHSHATAHRVYAEDPDFFKDDTEVVLVDDEVTTGKTNLNIIRDIIRMFPQKKKFTIVSILDWRSRENQQAFRELEQELGIQINEVSLLKGTVEEIGRIEALKEDSLITDKESAAFMLQKPFKKKLPRLSYSLAPVEVGEKIEIPAYLTATGRFGLAERQYEEEQLIQIGAQLKSLRQEGSALVLGTGEFMYLPMRIASLMGENVLFHTTTRSPILSRNQLNYPIFNKREFPSPEQSGVTNYVYGIPREKGYQDIFVLFERIADRESLSELNRTLKTIQDAEIYFVDLASRAAYRSVIGGIK</sequence>
<evidence type="ECO:0000259" key="2">
    <source>
        <dbReference type="Pfam" id="PF15609"/>
    </source>
</evidence>
<organism evidence="3 4">
    <name type="scientific">Enterococcus larvae</name>
    <dbReference type="NCBI Taxonomy" id="2794352"/>
    <lineage>
        <taxon>Bacteria</taxon>
        <taxon>Bacillati</taxon>
        <taxon>Bacillota</taxon>
        <taxon>Bacilli</taxon>
        <taxon>Lactobacillales</taxon>
        <taxon>Enterococcaceae</taxon>
        <taxon>Enterococcus</taxon>
    </lineage>
</organism>
<dbReference type="GO" id="GO:0016757">
    <property type="term" value="F:glycosyltransferase activity"/>
    <property type="evidence" value="ECO:0007669"/>
    <property type="project" value="UniProtKB-KW"/>
</dbReference>
<keyword evidence="3" id="KW-0808">Transferase</keyword>
<dbReference type="InterPro" id="IPR029057">
    <property type="entry name" value="PRTase-like"/>
</dbReference>
<name>A0ABS4CIQ8_9ENTE</name>
<evidence type="ECO:0000313" key="3">
    <source>
        <dbReference type="EMBL" id="MBP1046016.1"/>
    </source>
</evidence>
<keyword evidence="4" id="KW-1185">Reference proteome</keyword>
<dbReference type="EMBL" id="JAEDXU010000003">
    <property type="protein sequence ID" value="MBP1046016.1"/>
    <property type="molecule type" value="Genomic_DNA"/>
</dbReference>